<dbReference type="AlphaFoldDB" id="A0A8H6J719"/>
<reference evidence="4 5" key="1">
    <citation type="journal article" date="2020" name="Phytopathology">
        <title>Genome Sequence Resources of Colletotrichum truncatum, C. plurivorum, C. musicola, and C. sojae: Four Species Pathogenic to Soybean (Glycine max).</title>
        <authorList>
            <person name="Rogerio F."/>
            <person name="Boufleur T.R."/>
            <person name="Ciampi-Guillardi M."/>
            <person name="Sukno S.A."/>
            <person name="Thon M.R."/>
            <person name="Massola Junior N.S."/>
            <person name="Baroncelli R."/>
        </authorList>
    </citation>
    <scope>NUCLEOTIDE SEQUENCE [LARGE SCALE GENOMIC DNA]</scope>
    <source>
        <strain evidence="4 5">LFN0009</strain>
    </source>
</reference>
<evidence type="ECO:0000313" key="4">
    <source>
        <dbReference type="EMBL" id="KAF6807714.1"/>
    </source>
</evidence>
<gene>
    <name evidence="4" type="ORF">CSOJ01_07994</name>
</gene>
<keyword evidence="5" id="KW-1185">Reference proteome</keyword>
<evidence type="ECO:0000259" key="3">
    <source>
        <dbReference type="Pfam" id="PF14856"/>
    </source>
</evidence>
<evidence type="ECO:0000313" key="5">
    <source>
        <dbReference type="Proteomes" id="UP000652219"/>
    </source>
</evidence>
<dbReference type="Proteomes" id="UP000652219">
    <property type="component" value="Unassembled WGS sequence"/>
</dbReference>
<feature type="signal peptide" evidence="2">
    <location>
        <begin position="1"/>
        <end position="27"/>
    </location>
</feature>
<proteinExistence type="predicted"/>
<comment type="caution">
    <text evidence="4">The sequence shown here is derived from an EMBL/GenBank/DDBJ whole genome shotgun (WGS) entry which is preliminary data.</text>
</comment>
<keyword evidence="2" id="KW-0732">Signal</keyword>
<dbReference type="Pfam" id="PF14856">
    <property type="entry name" value="Hce2"/>
    <property type="match status" value="1"/>
</dbReference>
<organism evidence="4 5">
    <name type="scientific">Colletotrichum sojae</name>
    <dbReference type="NCBI Taxonomy" id="2175907"/>
    <lineage>
        <taxon>Eukaryota</taxon>
        <taxon>Fungi</taxon>
        <taxon>Dikarya</taxon>
        <taxon>Ascomycota</taxon>
        <taxon>Pezizomycotina</taxon>
        <taxon>Sordariomycetes</taxon>
        <taxon>Hypocreomycetidae</taxon>
        <taxon>Glomerellales</taxon>
        <taxon>Glomerellaceae</taxon>
        <taxon>Colletotrichum</taxon>
        <taxon>Colletotrichum orchidearum species complex</taxon>
    </lineage>
</organism>
<evidence type="ECO:0000256" key="1">
    <source>
        <dbReference type="SAM" id="MobiDB-lite"/>
    </source>
</evidence>
<feature type="region of interest" description="Disordered" evidence="1">
    <location>
        <begin position="36"/>
        <end position="68"/>
    </location>
</feature>
<accession>A0A8H6J719</accession>
<name>A0A8H6J719_9PEZI</name>
<dbReference type="EMBL" id="WIGN01000131">
    <property type="protein sequence ID" value="KAF6807714.1"/>
    <property type="molecule type" value="Genomic_DNA"/>
</dbReference>
<dbReference type="InterPro" id="IPR029226">
    <property type="entry name" value="Ecp2-like"/>
</dbReference>
<feature type="chain" id="PRO_5034355209" description="Ecp2 effector protein-like domain-containing protein" evidence="2">
    <location>
        <begin position="28"/>
        <end position="199"/>
    </location>
</feature>
<evidence type="ECO:0000256" key="2">
    <source>
        <dbReference type="SAM" id="SignalP"/>
    </source>
</evidence>
<sequence>MGSPSLRSVARTLLWTAALSLIPGIAASQDGLTAPRTLSPDDAAPILHPNPSLKFTRGSDGSRPTRLSKRFPFSSGRDEWCGELGQDPWTDFSASAPLAADCRALASSLDDKNGFWTVQPGDFGGDGWARVAGSGTCSFAVMVSDDSKGGPVAVGTNDIRFYTNRYAVMEQDGKLGLQGSVQCYNGEKMINVVWGLIRS</sequence>
<feature type="domain" description="Ecp2 effector protein-like" evidence="3">
    <location>
        <begin position="81"/>
        <end position="183"/>
    </location>
</feature>
<protein>
    <recommendedName>
        <fullName evidence="3">Ecp2 effector protein-like domain-containing protein</fullName>
    </recommendedName>
</protein>